<name>A0ABV7XLI7_9GAMM</name>
<dbReference type="Pfam" id="PF14316">
    <property type="entry name" value="DUF4381"/>
    <property type="match status" value="1"/>
</dbReference>
<accession>A0ABV7XLI7</accession>
<keyword evidence="1" id="KW-0812">Transmembrane</keyword>
<evidence type="ECO:0000313" key="3">
    <source>
        <dbReference type="Proteomes" id="UP001595705"/>
    </source>
</evidence>
<keyword evidence="1" id="KW-0472">Membrane</keyword>
<proteinExistence type="predicted"/>
<feature type="transmembrane region" description="Helical" evidence="1">
    <location>
        <begin position="25"/>
        <end position="45"/>
    </location>
</feature>
<dbReference type="InterPro" id="IPR025489">
    <property type="entry name" value="DUF4381"/>
</dbReference>
<organism evidence="2 3">
    <name type="scientific">Luteimonas soli</name>
    <dbReference type="NCBI Taxonomy" id="1648966"/>
    <lineage>
        <taxon>Bacteria</taxon>
        <taxon>Pseudomonadati</taxon>
        <taxon>Pseudomonadota</taxon>
        <taxon>Gammaproteobacteria</taxon>
        <taxon>Lysobacterales</taxon>
        <taxon>Lysobacteraceae</taxon>
        <taxon>Luteimonas</taxon>
    </lineage>
</organism>
<sequence>MALQELPLRDIHQPPAPPWWPPAPGWWWLAAVVLVLLAFAAWWWLRARRRRAAIVRLFDERMRAAATPVERVAAMSELLRRAARRRDPAADRLQGDVWLVFLDNAKATGAPRNFSEGAGRVLLEGGFRREVDAADADALLPLARERYLELMAVRR</sequence>
<dbReference type="Proteomes" id="UP001595705">
    <property type="component" value="Unassembled WGS sequence"/>
</dbReference>
<dbReference type="EMBL" id="JBHRYA010000007">
    <property type="protein sequence ID" value="MFC3716721.1"/>
    <property type="molecule type" value="Genomic_DNA"/>
</dbReference>
<evidence type="ECO:0000256" key="1">
    <source>
        <dbReference type="SAM" id="Phobius"/>
    </source>
</evidence>
<reference evidence="3" key="1">
    <citation type="journal article" date="2019" name="Int. J. Syst. Evol. Microbiol.">
        <title>The Global Catalogue of Microorganisms (GCM) 10K type strain sequencing project: providing services to taxonomists for standard genome sequencing and annotation.</title>
        <authorList>
            <consortium name="The Broad Institute Genomics Platform"/>
            <consortium name="The Broad Institute Genome Sequencing Center for Infectious Disease"/>
            <person name="Wu L."/>
            <person name="Ma J."/>
        </authorList>
    </citation>
    <scope>NUCLEOTIDE SEQUENCE [LARGE SCALE GENOMIC DNA]</scope>
    <source>
        <strain evidence="3">KCTC 42441</strain>
    </source>
</reference>
<keyword evidence="3" id="KW-1185">Reference proteome</keyword>
<comment type="caution">
    <text evidence="2">The sequence shown here is derived from an EMBL/GenBank/DDBJ whole genome shotgun (WGS) entry which is preliminary data.</text>
</comment>
<gene>
    <name evidence="2" type="ORF">ACFONC_11225</name>
</gene>
<evidence type="ECO:0000313" key="2">
    <source>
        <dbReference type="EMBL" id="MFC3716721.1"/>
    </source>
</evidence>
<keyword evidence="1" id="KW-1133">Transmembrane helix</keyword>
<protein>
    <submittedName>
        <fullName evidence="2">DUF4381 family protein</fullName>
    </submittedName>
</protein>
<dbReference type="RefSeq" id="WP_386744651.1">
    <property type="nucleotide sequence ID" value="NZ_JBHRYA010000007.1"/>
</dbReference>